<feature type="compositionally biased region" description="Low complexity" evidence="27">
    <location>
        <begin position="1042"/>
        <end position="1073"/>
    </location>
</feature>
<evidence type="ECO:0000256" key="22">
    <source>
        <dbReference type="ARBA" id="ARBA00023273"/>
    </source>
</evidence>
<dbReference type="GO" id="GO:0005768">
    <property type="term" value="C:endosome"/>
    <property type="evidence" value="ECO:0007669"/>
    <property type="project" value="UniProtKB-SubCell"/>
</dbReference>
<sequence>MEAVPRMPMIWLDLKEAGEFQFSPSVKQFILKNYGEDPDNYNEQLKKLEQLRQSAVNVTRDFEGCSTLRKYFGQLHYLQSRVPLGAGQEAAVPVSWTEIFSGKTVTHDDINYEQACILYNLGALHSMLGAMDNRVSEEGMKVSCTHFQCSAGAFSYLRDHFSHNFSVDMSHQILNLNINLMLGQAQECLLEKSMLDNRKSFLVARISAQVVDYYKEACRALENSDTASMLGKIQKDWKKLVQMKIYYFAAIAHLAYLQSSLDKLNEAIKLAKGQPDSVQEALRFTLDVIGGKFNSAKKDNDFIYHESVPSLDTLPSVKGAPLVKALPVNPTDPSVTGPDIFSKLVPMAAHEASSLYSEEKAKLLRDVMAKIDSKNETLEQFMDSLSLDPETVDNMDMYNNIPTVLMEKCAALSVRPDTVKSLIQSMQALSGVFTDVEASLKEIRDVLDEDEAGERSLEEGVGKQYVPARPPTLAELRRDLEKYLEAHEKASFTNTELHRAMNLHISNLKLLGGPLDSLREALPKPQLTEDEVAGLQCMKRILGKVQEMRDQRSSLEKQLRDLIQQDDITAALVTTERADMKRLFEEQLKKYEQVKVYIDQNLAAQENILKALTEANVQYATVRKTLAETEQKWNSTVQMLVASYEAYEDLMKKSQEGKEFYQDLEGKASRLLERAKTVCKSREEERKAILEKELQKKAPPRPTAPKPPQKKPSDVDPSDFEDPELAQLSAAILALGGELPEELRSLPPDFSLPSRGRPLAPETFLPGVNTSSSMRWPGASSSPYAAPQFPPNLPPPELLARIPRFPTPLPTQSPLNVPPAPLPQQPQLPQASQQPSVSGYGPPSSIQSHPGPTGILGVPGAPPAPAPIRPSTTTVDSVQTPIPSYTPAPGQPALHTPTPHHTIPPAASGVYTVPPQVGPYPQYVQAPGVPMNQPPQRVQAPQPQSQIQQQFPRPHSTGQPQPPYPAVPAQQQIPRPLTGPQSHPQTQPQYQHYMAQPRQPGPPNFQQPAFPRQVPPHIQPALQPNQGYPPSLVPDSRSAHPQVNAVSQNQVVAHSPHPQMPPSTQSMPPVSMPHLAHVKPQIPPVSQPYMPPVNQQMQPASYPQMPPSSQHLPPVPHAQMPPTSQQMTPPSHPQIGPPSAQMSPPSRPQMPPASQPLPYPSHPQMPPASQTLHPSAFPAHQPRGPLPAQPQLPPGSVPSQLSVHPNTLPPQHHPHPQAPLQTHMQMPPHMTQHPIRMPQQPLSPHSASMGYPGGAPIMPHQSPMAPQPMAPQPMAPQPMAPQQPPSGSTSYTAPPGGIIPSGPLQHPSPVGPSGPQSLPQGMIPTSAGAPVAPQPNVMPSPAPSPAPSPGPPSLGLVPQRPSPAITPVVGTPHPQSPSTVPSSTAPLPTMDSLFQRQNSSTDDLLSSSPESQHGGTKDTANVLLPTKADPQDGERRKKAEGVRLIQGDPYQAPERVSRLYADLERFRLIVESLEHPTGEGSQSELDARWKELQDQQEKDARQLSIAIARCYTMKNRHQDVMPYDFNRVVLQSGKDDYINGSFIEDLSPYCPRLIATQAPLTGTAADFWLMVYEQKVSLIVMLVSDQELEKQKVVRYFPTERGQQLAQGPITLTLTTQKTTPTHVERMIGLQYRDQSLRRTVIHLQFTSWPELGLPESKSSLIHFIQEVHGHYLHQRPLHTPVVVHCSSGVGRTGAFCLLYAALQELEAGNGIPELTTLVRKMRQQRKNMLQEKLHLKFCYEAVLKHAEQVLQRHGITIAPCSKTTNSTAVKPYSRQESQDIVLGGDMPISSIQATIAKLSIRAPSVESEQDPNQDQIPPAPAVLQPSEELEPAAVQTPPHELPHTEPLPASLSPPLSNTSSPDKTHSPSPPSGQGNGFDVPTPTSSASDHQPGSGSAPPTTTSPRSSSLDLLASLTPEAFTLDNTCRGKQRISKQSFLQPQEGQGLQGPPQSDDPLSSLDPLWTLNKT</sequence>
<dbReference type="InterPro" id="IPR016130">
    <property type="entry name" value="Tyr_Pase_AS"/>
</dbReference>
<dbReference type="SMART" id="SM01041">
    <property type="entry name" value="BRO1"/>
    <property type="match status" value="1"/>
</dbReference>
<dbReference type="Gene3D" id="3.90.190.10">
    <property type="entry name" value="Protein tyrosine phosphatase superfamily"/>
    <property type="match status" value="1"/>
</dbReference>
<evidence type="ECO:0000256" key="21">
    <source>
        <dbReference type="ARBA" id="ARBA00023242"/>
    </source>
</evidence>
<evidence type="ECO:0000256" key="8">
    <source>
        <dbReference type="ARBA" id="ARBA00022481"/>
    </source>
</evidence>
<keyword evidence="22" id="KW-0966">Cell projection</keyword>
<keyword evidence="7" id="KW-0813">Transport</keyword>
<dbReference type="CDD" id="cd09234">
    <property type="entry name" value="V_HD-PTP_like"/>
    <property type="match status" value="1"/>
</dbReference>
<dbReference type="SMART" id="SM00945">
    <property type="entry name" value="ProQ"/>
    <property type="match status" value="1"/>
</dbReference>
<feature type="compositionally biased region" description="Low complexity" evidence="27">
    <location>
        <begin position="1845"/>
        <end position="1862"/>
    </location>
</feature>
<keyword evidence="15" id="KW-0802">TPR repeat</keyword>
<keyword evidence="9" id="KW-0963">Cytoplasm</keyword>
<dbReference type="InterPro" id="IPR016103">
    <property type="entry name" value="ProQ/FinO"/>
</dbReference>
<dbReference type="PROSITE" id="PS50056">
    <property type="entry name" value="TYR_PHOSPHATASE_2"/>
    <property type="match status" value="1"/>
</dbReference>
<dbReference type="InParanoid" id="A0A6J2VZQ8"/>
<comment type="function">
    <text evidence="24">Plays a role in sorting of endocytic ubiquitinated cargos into multivesicular bodies (MVBs) via its interaction with the ESCRT-I complex (endosomal sorting complex required for transport I), and possibly also other ESCRT complexes. May act as a negative regulator of Ras-mediated mitogenic activity. Plays a role in ciliogenesis.</text>
</comment>
<feature type="compositionally biased region" description="Pro residues" evidence="27">
    <location>
        <begin position="1332"/>
        <end position="1352"/>
    </location>
</feature>
<evidence type="ECO:0000256" key="2">
    <source>
        <dbReference type="ARBA" id="ARBA00004123"/>
    </source>
</evidence>
<keyword evidence="10" id="KW-0597">Phosphoprotein</keyword>
<feature type="region of interest" description="Disordered" evidence="27">
    <location>
        <begin position="1830"/>
        <end position="1914"/>
    </location>
</feature>
<keyword evidence="31" id="KW-1185">Reference proteome</keyword>
<evidence type="ECO:0000256" key="5">
    <source>
        <dbReference type="ARBA" id="ARBA00009649"/>
    </source>
</evidence>
<dbReference type="GO" id="GO:0005634">
    <property type="term" value="C:nucleus"/>
    <property type="evidence" value="ECO:0007669"/>
    <property type="project" value="UniProtKB-SubCell"/>
</dbReference>
<feature type="compositionally biased region" description="Polar residues" evidence="27">
    <location>
        <begin position="870"/>
        <end position="883"/>
    </location>
</feature>
<keyword evidence="21" id="KW-0539">Nucleus</keyword>
<keyword evidence="18 26" id="KW-0175">Coiled coil</keyword>
<dbReference type="InterPro" id="IPR025304">
    <property type="entry name" value="ALIX_V_dom"/>
</dbReference>
<dbReference type="PRINTS" id="PR00700">
    <property type="entry name" value="PRTYPHPHTASE"/>
</dbReference>
<accession>A0A6J2VZQ8</accession>
<evidence type="ECO:0000256" key="23">
    <source>
        <dbReference type="ARBA" id="ARBA00023329"/>
    </source>
</evidence>
<evidence type="ECO:0000256" key="10">
    <source>
        <dbReference type="ARBA" id="ARBA00022553"/>
    </source>
</evidence>
<feature type="compositionally biased region" description="Pro residues" evidence="27">
    <location>
        <begin position="1265"/>
        <end position="1284"/>
    </location>
</feature>
<reference evidence="32" key="1">
    <citation type="submission" date="2025-08" db="UniProtKB">
        <authorList>
            <consortium name="RefSeq"/>
        </authorList>
    </citation>
    <scope>IDENTIFICATION</scope>
</reference>
<evidence type="ECO:0000256" key="16">
    <source>
        <dbReference type="ARBA" id="ARBA00022912"/>
    </source>
</evidence>
<keyword evidence="11" id="KW-0677">Repeat</keyword>
<name>A0A6J2VZQ8_CHACN</name>
<dbReference type="CDD" id="cd14539">
    <property type="entry name" value="PTP-N23"/>
    <property type="match status" value="1"/>
</dbReference>
<feature type="compositionally biased region" description="Low complexity" evidence="27">
    <location>
        <begin position="1120"/>
        <end position="1129"/>
    </location>
</feature>
<keyword evidence="16" id="KW-0904">Protein phosphatase</keyword>
<dbReference type="PROSITE" id="PS00383">
    <property type="entry name" value="TYR_PHOSPHATASE_1"/>
    <property type="match status" value="1"/>
</dbReference>
<evidence type="ECO:0000259" key="28">
    <source>
        <dbReference type="PROSITE" id="PS50055"/>
    </source>
</evidence>
<proteinExistence type="inferred from homology"/>
<keyword evidence="12" id="KW-0967">Endosome</keyword>
<evidence type="ECO:0000256" key="14">
    <source>
        <dbReference type="ARBA" id="ARBA00022801"/>
    </source>
</evidence>
<dbReference type="EC" id="3.1.3.48" evidence="6"/>
<evidence type="ECO:0000256" key="27">
    <source>
        <dbReference type="SAM" id="MobiDB-lite"/>
    </source>
</evidence>
<feature type="compositionally biased region" description="Pro residues" evidence="27">
    <location>
        <begin position="1145"/>
        <end position="1166"/>
    </location>
</feature>
<feature type="coiled-coil region" evidence="26">
    <location>
        <begin position="538"/>
        <end position="565"/>
    </location>
</feature>
<dbReference type="PROSITE" id="PS51180">
    <property type="entry name" value="BRO1"/>
    <property type="match status" value="1"/>
</dbReference>
<dbReference type="Proteomes" id="UP000504632">
    <property type="component" value="Chromosome 8"/>
</dbReference>
<dbReference type="OrthoDB" id="10266451at2759"/>
<dbReference type="SMART" id="SM00404">
    <property type="entry name" value="PTPc_motif"/>
    <property type="match status" value="1"/>
</dbReference>
<evidence type="ECO:0000259" key="30">
    <source>
        <dbReference type="PROSITE" id="PS51180"/>
    </source>
</evidence>
<gene>
    <name evidence="32" type="primary">ptpn23a</name>
</gene>
<evidence type="ECO:0000256" key="19">
    <source>
        <dbReference type="ARBA" id="ARBA00023069"/>
    </source>
</evidence>
<dbReference type="GO" id="GO:0043328">
    <property type="term" value="P:protein transport to vacuole involved in ubiquitin-dependent protein catabolic process via the multivesicular body sorting pathway"/>
    <property type="evidence" value="ECO:0007669"/>
    <property type="project" value="TreeGrafter"/>
</dbReference>
<dbReference type="SMART" id="SM00194">
    <property type="entry name" value="PTPc"/>
    <property type="match status" value="1"/>
</dbReference>
<evidence type="ECO:0000256" key="20">
    <source>
        <dbReference type="ARBA" id="ARBA00023212"/>
    </source>
</evidence>
<evidence type="ECO:0000256" key="17">
    <source>
        <dbReference type="ARBA" id="ARBA00022927"/>
    </source>
</evidence>
<dbReference type="InterPro" id="IPR004328">
    <property type="entry name" value="BRO1_dom"/>
</dbReference>
<dbReference type="PROSITE" id="PS50055">
    <property type="entry name" value="TYR_PHOSPHATASE_PTP"/>
    <property type="match status" value="1"/>
</dbReference>
<feature type="compositionally biased region" description="Low complexity" evidence="27">
    <location>
        <begin position="892"/>
        <end position="925"/>
    </location>
</feature>
<feature type="compositionally biased region" description="Pro residues" evidence="27">
    <location>
        <begin position="788"/>
        <end position="797"/>
    </location>
</feature>
<comment type="similarity">
    <text evidence="5">Belongs to the protein-tyrosine phosphatase family. Non-receptor class subfamily.</text>
</comment>
<dbReference type="CTD" id="100007322"/>
<feature type="compositionally biased region" description="Basic and acidic residues" evidence="27">
    <location>
        <begin position="1429"/>
        <end position="1440"/>
    </location>
</feature>
<evidence type="ECO:0000256" key="9">
    <source>
        <dbReference type="ARBA" id="ARBA00022490"/>
    </source>
</evidence>
<feature type="compositionally biased region" description="Polar residues" evidence="27">
    <location>
        <begin position="1093"/>
        <end position="1111"/>
    </location>
</feature>
<feature type="domain" description="Tyrosine-protein phosphatase" evidence="28">
    <location>
        <begin position="1485"/>
        <end position="1746"/>
    </location>
</feature>
<feature type="compositionally biased region" description="Polar residues" evidence="27">
    <location>
        <begin position="1376"/>
        <end position="1414"/>
    </location>
</feature>
<dbReference type="Pfam" id="PF00102">
    <property type="entry name" value="Y_phosphatase"/>
    <property type="match status" value="1"/>
</dbReference>
<dbReference type="Pfam" id="PF03097">
    <property type="entry name" value="BRO1"/>
    <property type="match status" value="1"/>
</dbReference>
<feature type="compositionally biased region" description="Pro residues" evidence="27">
    <location>
        <begin position="1184"/>
        <end position="1196"/>
    </location>
</feature>
<feature type="compositionally biased region" description="Polar residues" evidence="27">
    <location>
        <begin position="768"/>
        <end position="782"/>
    </location>
</feature>
<evidence type="ECO:0000313" key="32">
    <source>
        <dbReference type="RefSeq" id="XP_030637403.1"/>
    </source>
</evidence>
<dbReference type="RefSeq" id="XP_030637403.1">
    <property type="nucleotide sequence ID" value="XM_030781543.1"/>
</dbReference>
<dbReference type="Gene3D" id="1.20.120.560">
    <property type="entry name" value="alix/aip1 in complex with the ypdl late domain"/>
    <property type="match status" value="1"/>
</dbReference>
<dbReference type="GO" id="GO:0004725">
    <property type="term" value="F:protein tyrosine phosphatase activity"/>
    <property type="evidence" value="ECO:0007669"/>
    <property type="project" value="UniProtKB-EC"/>
</dbReference>
<evidence type="ECO:0000256" key="3">
    <source>
        <dbReference type="ARBA" id="ARBA00004177"/>
    </source>
</evidence>
<feature type="domain" description="BRO1" evidence="30">
    <location>
        <begin position="8"/>
        <end position="378"/>
    </location>
</feature>
<keyword evidence="13" id="KW-0970">Cilium biogenesis/degradation</keyword>
<evidence type="ECO:0000256" key="1">
    <source>
        <dbReference type="ARBA" id="ARBA00004120"/>
    </source>
</evidence>
<feature type="compositionally biased region" description="Polar residues" evidence="27">
    <location>
        <begin position="979"/>
        <end position="990"/>
    </location>
</feature>
<keyword evidence="20" id="KW-0206">Cytoskeleton</keyword>
<evidence type="ECO:0000256" key="18">
    <source>
        <dbReference type="ARBA" id="ARBA00023054"/>
    </source>
</evidence>
<keyword evidence="14" id="KW-0378">Hydrolase</keyword>
<feature type="compositionally biased region" description="Pro residues" evidence="27">
    <location>
        <begin position="1081"/>
        <end position="1091"/>
    </location>
</feature>
<evidence type="ECO:0000256" key="13">
    <source>
        <dbReference type="ARBA" id="ARBA00022794"/>
    </source>
</evidence>
<dbReference type="FunCoup" id="A0A6J2VZQ8">
    <property type="interactions" value="1070"/>
</dbReference>
<dbReference type="GO" id="GO:0045022">
    <property type="term" value="P:early endosome to late endosome transport"/>
    <property type="evidence" value="ECO:0007669"/>
    <property type="project" value="TreeGrafter"/>
</dbReference>
<evidence type="ECO:0000256" key="26">
    <source>
        <dbReference type="SAM" id="Coils"/>
    </source>
</evidence>
<feature type="region of interest" description="Disordered" evidence="27">
    <location>
        <begin position="690"/>
        <end position="721"/>
    </location>
</feature>
<evidence type="ECO:0000313" key="31">
    <source>
        <dbReference type="Proteomes" id="UP000504632"/>
    </source>
</evidence>
<dbReference type="PANTHER" id="PTHR23030">
    <property type="entry name" value="PCD6 INTERACTING PROTEIN-RELATED"/>
    <property type="match status" value="1"/>
</dbReference>
<feature type="compositionally biased region" description="Low complexity" evidence="27">
    <location>
        <begin position="1938"/>
        <end position="1951"/>
    </location>
</feature>
<dbReference type="GeneID" id="115818224"/>
<evidence type="ECO:0000256" key="25">
    <source>
        <dbReference type="ARBA" id="ARBA00072472"/>
    </source>
</evidence>
<keyword evidence="23" id="KW-0968">Cytoplasmic vesicle</keyword>
<keyword evidence="8" id="KW-0488">Methylation</keyword>
<feature type="region of interest" description="Disordered" evidence="27">
    <location>
        <begin position="1931"/>
        <end position="1968"/>
    </location>
</feature>
<dbReference type="GO" id="GO:0030030">
    <property type="term" value="P:cell projection organization"/>
    <property type="evidence" value="ECO:0007669"/>
    <property type="project" value="UniProtKB-KW"/>
</dbReference>
<feature type="compositionally biased region" description="Low complexity" evidence="27">
    <location>
        <begin position="1892"/>
        <end position="1908"/>
    </location>
</feature>
<evidence type="ECO:0000256" key="4">
    <source>
        <dbReference type="ARBA" id="ARBA00004541"/>
    </source>
</evidence>
<dbReference type="InterPro" id="IPR003595">
    <property type="entry name" value="Tyr_Pase_cat"/>
</dbReference>
<evidence type="ECO:0000256" key="24">
    <source>
        <dbReference type="ARBA" id="ARBA00055066"/>
    </source>
</evidence>
<evidence type="ECO:0000259" key="29">
    <source>
        <dbReference type="PROSITE" id="PS50056"/>
    </source>
</evidence>
<dbReference type="PANTHER" id="PTHR23030:SF30">
    <property type="entry name" value="TYROSINE-PROTEIN PHOSPHATASE NON-RECEPTOR TYPE 23"/>
    <property type="match status" value="1"/>
</dbReference>
<feature type="compositionally biased region" description="Polar residues" evidence="27">
    <location>
        <begin position="1882"/>
        <end position="1891"/>
    </location>
</feature>
<keyword evidence="19" id="KW-0969">Cilium</keyword>
<feature type="compositionally biased region" description="Low complexity" evidence="27">
    <location>
        <begin position="827"/>
        <end position="838"/>
    </location>
</feature>
<protein>
    <recommendedName>
        <fullName evidence="25">Tyrosine-protein phosphatase non-receptor type 23</fullName>
        <ecNumber evidence="6">3.1.3.48</ecNumber>
    </recommendedName>
</protein>
<dbReference type="GO" id="GO:0032456">
    <property type="term" value="P:endocytic recycling"/>
    <property type="evidence" value="ECO:0007669"/>
    <property type="project" value="TreeGrafter"/>
</dbReference>
<evidence type="ECO:0000256" key="7">
    <source>
        <dbReference type="ARBA" id="ARBA00022448"/>
    </source>
</evidence>
<dbReference type="InterPro" id="IPR029021">
    <property type="entry name" value="Prot-tyrosine_phosphatase-like"/>
</dbReference>
<dbReference type="InterPro" id="IPR038499">
    <property type="entry name" value="BRO1_sf"/>
</dbReference>
<dbReference type="Gene3D" id="1.25.40.280">
    <property type="entry name" value="alix/aip1 like domains"/>
    <property type="match status" value="1"/>
</dbReference>
<dbReference type="SUPFAM" id="SSF52799">
    <property type="entry name" value="(Phosphotyrosine protein) phosphatases II"/>
    <property type="match status" value="1"/>
</dbReference>
<feature type="compositionally biased region" description="Low complexity" evidence="27">
    <location>
        <begin position="934"/>
        <end position="954"/>
    </location>
</feature>
<dbReference type="Pfam" id="PF13949">
    <property type="entry name" value="ALIX_LYPXL_bnd"/>
    <property type="match status" value="1"/>
</dbReference>
<evidence type="ECO:0000256" key="15">
    <source>
        <dbReference type="ARBA" id="ARBA00022803"/>
    </source>
</evidence>
<evidence type="ECO:0000256" key="12">
    <source>
        <dbReference type="ARBA" id="ARBA00022753"/>
    </source>
</evidence>
<comment type="subcellular location">
    <subcellularLocation>
        <location evidence="1">Cytoplasm</location>
        <location evidence="1">Cytoskeleton</location>
        <location evidence="1">Cilium basal body</location>
    </subcellularLocation>
    <subcellularLocation>
        <location evidence="4">Cytoplasmic vesicle</location>
    </subcellularLocation>
    <subcellularLocation>
        <location evidence="3">Endosome</location>
    </subcellularLocation>
    <subcellularLocation>
        <location evidence="2">Nucleus</location>
    </subcellularLocation>
</comment>
<dbReference type="FunFam" id="3.90.190.10:FF:000061">
    <property type="entry name" value="tyrosine-protein phosphatase non-receptor type 23 isoform X1"/>
    <property type="match status" value="1"/>
</dbReference>
<evidence type="ECO:0000256" key="6">
    <source>
        <dbReference type="ARBA" id="ARBA00013064"/>
    </source>
</evidence>
<evidence type="ECO:0000256" key="11">
    <source>
        <dbReference type="ARBA" id="ARBA00022737"/>
    </source>
</evidence>
<dbReference type="InterPro" id="IPR000387">
    <property type="entry name" value="Tyr_Pase_dom"/>
</dbReference>
<dbReference type="InterPro" id="IPR000242">
    <property type="entry name" value="PTP_cat"/>
</dbReference>
<keyword evidence="17" id="KW-0653">Protein transport</keyword>
<feature type="domain" description="Tyrosine specific protein phosphatases" evidence="29">
    <location>
        <begin position="1659"/>
        <end position="1737"/>
    </location>
</feature>
<feature type="compositionally biased region" description="Pro residues" evidence="27">
    <location>
        <begin position="805"/>
        <end position="826"/>
    </location>
</feature>
<dbReference type="Gene3D" id="1.20.140.50">
    <property type="entry name" value="alix/aip1 like domains"/>
    <property type="match status" value="1"/>
</dbReference>
<organism evidence="31 32">
    <name type="scientific">Chanos chanos</name>
    <name type="common">Milkfish</name>
    <name type="synonym">Mugil chanos</name>
    <dbReference type="NCBI Taxonomy" id="29144"/>
    <lineage>
        <taxon>Eukaryota</taxon>
        <taxon>Metazoa</taxon>
        <taxon>Chordata</taxon>
        <taxon>Craniata</taxon>
        <taxon>Vertebrata</taxon>
        <taxon>Euteleostomi</taxon>
        <taxon>Actinopterygii</taxon>
        <taxon>Neopterygii</taxon>
        <taxon>Teleostei</taxon>
        <taxon>Ostariophysi</taxon>
        <taxon>Gonorynchiformes</taxon>
        <taxon>Chanidae</taxon>
        <taxon>Chanos</taxon>
    </lineage>
</organism>
<dbReference type="CDD" id="cd09239">
    <property type="entry name" value="BRO1_HD-PTP_like"/>
    <property type="match status" value="1"/>
</dbReference>
<feature type="region of interest" description="Disordered" evidence="27">
    <location>
        <begin position="745"/>
        <end position="1440"/>
    </location>
</feature>